<reference evidence="8" key="2">
    <citation type="submission" date="2025-09" db="UniProtKB">
        <authorList>
            <consortium name="Ensembl"/>
        </authorList>
    </citation>
    <scope>IDENTIFICATION</scope>
</reference>
<evidence type="ECO:0000259" key="7">
    <source>
        <dbReference type="PROSITE" id="PS51444"/>
    </source>
</evidence>
<evidence type="ECO:0000256" key="1">
    <source>
        <dbReference type="ARBA" id="ARBA00004123"/>
    </source>
</evidence>
<organism evidence="8 9">
    <name type="scientific">Oncorhynchus kisutch</name>
    <name type="common">Coho salmon</name>
    <name type="synonym">Salmo kisutch</name>
    <dbReference type="NCBI Taxonomy" id="8019"/>
    <lineage>
        <taxon>Eukaryota</taxon>
        <taxon>Metazoa</taxon>
        <taxon>Chordata</taxon>
        <taxon>Craniata</taxon>
        <taxon>Vertebrata</taxon>
        <taxon>Euteleostomi</taxon>
        <taxon>Actinopterygii</taxon>
        <taxon>Neopterygii</taxon>
        <taxon>Teleostei</taxon>
        <taxon>Protacanthopterygii</taxon>
        <taxon>Salmoniformes</taxon>
        <taxon>Salmonidae</taxon>
        <taxon>Salmoninae</taxon>
        <taxon>Oncorhynchus</taxon>
    </lineage>
</organism>
<feature type="domain" description="FH2" evidence="7">
    <location>
        <begin position="855"/>
        <end position="1268"/>
    </location>
</feature>
<dbReference type="PANTHER" id="PTHR45920:SF7">
    <property type="entry name" value="FORMIN-G"/>
    <property type="match status" value="1"/>
</dbReference>
<keyword evidence="4" id="KW-0539">Nucleus</keyword>
<accession>A0A8C7M8R8</accession>
<dbReference type="GO" id="GO:0005737">
    <property type="term" value="C:cytoplasm"/>
    <property type="evidence" value="ECO:0007669"/>
    <property type="project" value="TreeGrafter"/>
</dbReference>
<evidence type="ECO:0000256" key="2">
    <source>
        <dbReference type="ARBA" id="ARBA00005271"/>
    </source>
</evidence>
<feature type="region of interest" description="Disordered" evidence="6">
    <location>
        <begin position="592"/>
        <end position="620"/>
    </location>
</feature>
<dbReference type="GO" id="GO:0005634">
    <property type="term" value="C:nucleus"/>
    <property type="evidence" value="ECO:0007669"/>
    <property type="project" value="UniProtKB-SubCell"/>
</dbReference>
<dbReference type="Pfam" id="PF02181">
    <property type="entry name" value="FH2"/>
    <property type="match status" value="1"/>
</dbReference>
<dbReference type="GeneTree" id="ENSGT00940000154289"/>
<keyword evidence="3 5" id="KW-0175">Coiled coil</keyword>
<proteinExistence type="inferred from homology"/>
<dbReference type="Gene3D" id="1.20.58.2220">
    <property type="entry name" value="Formin, FH2 domain"/>
    <property type="match status" value="1"/>
</dbReference>
<dbReference type="GO" id="GO:0008017">
    <property type="term" value="F:microtubule binding"/>
    <property type="evidence" value="ECO:0007669"/>
    <property type="project" value="InterPro"/>
</dbReference>
<name>A0A8C7M8R8_ONCKI</name>
<evidence type="ECO:0000256" key="5">
    <source>
        <dbReference type="SAM" id="Coils"/>
    </source>
</evidence>
<dbReference type="Ensembl" id="ENSOKIT00005038727.1">
    <property type="protein sequence ID" value="ENSOKIP00005036664.1"/>
    <property type="gene ID" value="ENSOKIG00005015666.1"/>
</dbReference>
<dbReference type="GO" id="GO:0045010">
    <property type="term" value="P:actin nucleation"/>
    <property type="evidence" value="ECO:0007669"/>
    <property type="project" value="InterPro"/>
</dbReference>
<evidence type="ECO:0000256" key="4">
    <source>
        <dbReference type="ARBA" id="ARBA00023242"/>
    </source>
</evidence>
<comment type="similarity">
    <text evidence="2">Belongs to the formin homology family. Cappuccino subfamily.</text>
</comment>
<dbReference type="SUPFAM" id="SSF101447">
    <property type="entry name" value="Formin homology 2 domain (FH2 domain)"/>
    <property type="match status" value="1"/>
</dbReference>
<dbReference type="PRINTS" id="PR00828">
    <property type="entry name" value="FORMIN"/>
</dbReference>
<feature type="region of interest" description="Disordered" evidence="6">
    <location>
        <begin position="725"/>
        <end position="861"/>
    </location>
</feature>
<feature type="compositionally biased region" description="Pro residues" evidence="6">
    <location>
        <begin position="760"/>
        <end position="838"/>
    </location>
</feature>
<dbReference type="InterPro" id="IPR042201">
    <property type="entry name" value="FH2_Formin_sf"/>
</dbReference>
<reference evidence="8" key="1">
    <citation type="submission" date="2025-08" db="UniProtKB">
        <authorList>
            <consortium name="Ensembl"/>
        </authorList>
    </citation>
    <scope>IDENTIFICATION</scope>
</reference>
<dbReference type="PROSITE" id="PS51444">
    <property type="entry name" value="FH2"/>
    <property type="match status" value="1"/>
</dbReference>
<evidence type="ECO:0000256" key="3">
    <source>
        <dbReference type="ARBA" id="ARBA00023054"/>
    </source>
</evidence>
<dbReference type="GO" id="GO:0005884">
    <property type="term" value="C:actin filament"/>
    <property type="evidence" value="ECO:0007669"/>
    <property type="project" value="InterPro"/>
</dbReference>
<feature type="coiled-coil region" evidence="5">
    <location>
        <begin position="1251"/>
        <end position="1294"/>
    </location>
</feature>
<evidence type="ECO:0000256" key="6">
    <source>
        <dbReference type="SAM" id="MobiDB-lite"/>
    </source>
</evidence>
<gene>
    <name evidence="8" type="primary">FMN1</name>
</gene>
<dbReference type="FunFam" id="1.20.58.2220:FF:000005">
    <property type="entry name" value="Formin 1"/>
    <property type="match status" value="1"/>
</dbReference>
<dbReference type="InterPro" id="IPR015425">
    <property type="entry name" value="FH2_Formin"/>
</dbReference>
<evidence type="ECO:0000313" key="9">
    <source>
        <dbReference type="Proteomes" id="UP000694557"/>
    </source>
</evidence>
<dbReference type="GO" id="GO:0051015">
    <property type="term" value="F:actin filament binding"/>
    <property type="evidence" value="ECO:0007669"/>
    <property type="project" value="TreeGrafter"/>
</dbReference>
<dbReference type="SMART" id="SM00498">
    <property type="entry name" value="FH2"/>
    <property type="match status" value="1"/>
</dbReference>
<comment type="subcellular location">
    <subcellularLocation>
        <location evidence="1">Nucleus</location>
    </subcellularLocation>
</comment>
<dbReference type="GO" id="GO:0030866">
    <property type="term" value="P:cortical actin cytoskeleton organization"/>
    <property type="evidence" value="ECO:0007669"/>
    <property type="project" value="TreeGrafter"/>
</dbReference>
<keyword evidence="9" id="KW-1185">Reference proteome</keyword>
<dbReference type="Proteomes" id="UP000694557">
    <property type="component" value="Unassembled WGS sequence"/>
</dbReference>
<sequence>MAPIMEGRHTVLCLYEPIRELCSISLYQPTGRAPGFMYKSHAPRWAQPCNDQDQGDVDPIAAKRRSQSSESAGELLNCCQATNEAVAELCWLAAEHHQLLADLLSLCGDCADRVRMGNQDGKLQDHREGCGSFSGQVLSSNAQHALSMSLRHDRASSLGRKLKKLGGKKLNSAEEFLHSKMKKKVGIGSTAVESLFFQSSTQTRDQSNLVPVAEEKIIPGTPAFLQSSDTPMSGSYVSVASNPILSMEEHFHIAREGWDFMEEDSRASEPDLDFCNNMSEYDSELCLGYEASSCSLLEDMQDHVQLEHMMSGNNIRPMRSEDKSAHQLYDEVNRRDTGVRVVAKGQEMEDTVQHVGHISPDWSKELYPETESDVPQPGMRSCQQGYGEWRSLNRDIKDTGGTKPSEGLQLHLSLPVEASSIKFHRKSPSSPSLSGVFNTSYPATNSLQSMSPVLSPLSHKLPSPKLNHRILLLSDVDVGQLTDSDSPMTGSEEEPKVTTEVIDKNGNKRTITRLDLNLSRLPGTSKWNLNGLSTATEEADIWMLDGDDAISQTQDSLNRVSRPNHLDFLRITPPEDDIIGDTPYYPQLECTSEVTSPTDSEDRTPGRLQAIWPPPKPKDEEEKVGLRYTEAEHQAALLQLKRECKEEVEKVHADFELQIFQVRGEHAVAMSHLDGVICMMQTDRQQAFSLGHERGELREACVSTEDDLPPKTFRNVCIQTDRETFLRTPEGEASRPSLGPSQNVPKKLNLSLHGGASGIPGPPPPPPPPLPPLPGQSGPPPPPPPPPPPLPGNMGPPPPPPLPGFGPPPPPPPPPGLPGAGPPLPPPPPGCAPPPPPGGGLFGFGFGQAAEKAPRKPALEPATPMKPLYWTRIQIQDNNNNTLWGSLEEPDIVDTKEFEDLFSKATLQPKKKPLSDTFEKKAKTKKIIKLLDGKRSQAVGILISSLHLEMKDIQKAVLSVDNSVVDLETIEALYENRATNDELEKIKTHYETSKEDEVKLLDKPEQFLYELSQIPDFSGRSHCIIFQSIFLDCISSIHRKVEIVSTVSKNLLDCSSVKDVMGLVLAFGNYMNGGNRTRGQADGFGLEILPKLKDVKSRDNCISLVDYVVAYYLRNFDEHAGTDKSIFPLPEPQDFFLAAQVKFEDLTKDMRKLGRDLTVCEKAVQKVCANSSEKDLQPFKEKMEAFVSTAQKDHTAEDDRLNAAQKSFLDMVGYFGLKPKSGEKEVAPGYVFMLWYEFCSDFKNTWKRECKNISKERLKEAQENMKKITAEKRVETKKINANSLKERLRQKEASVSSS</sequence>
<protein>
    <submittedName>
        <fullName evidence="8">Formin 1</fullName>
    </submittedName>
</protein>
<dbReference type="InterPro" id="IPR001265">
    <property type="entry name" value="Formin_Cappuccino_subfam"/>
</dbReference>
<dbReference type="PANTHER" id="PTHR45920">
    <property type="entry name" value="FORMIN HOMOLOGY 2 DOMAIN CONTAINING, ISOFORM I"/>
    <property type="match status" value="1"/>
</dbReference>
<evidence type="ECO:0000313" key="8">
    <source>
        <dbReference type="Ensembl" id="ENSOKIP00005036664.1"/>
    </source>
</evidence>